<name>A0A835CNH5_APHGI</name>
<gene>
    <name evidence="2" type="ORF">HCN44_008198</name>
</gene>
<protein>
    <recommendedName>
        <fullName evidence="4">Odorant-binding protein</fullName>
    </recommendedName>
</protein>
<dbReference type="AlphaFoldDB" id="A0A835CNH5"/>
<feature type="chain" id="PRO_5032885046" description="Odorant-binding protein" evidence="1">
    <location>
        <begin position="20"/>
        <end position="254"/>
    </location>
</feature>
<evidence type="ECO:0000313" key="2">
    <source>
        <dbReference type="EMBL" id="KAF7989524.1"/>
    </source>
</evidence>
<organism evidence="2 3">
    <name type="scientific">Aphidius gifuensis</name>
    <name type="common">Parasitoid wasp</name>
    <dbReference type="NCBI Taxonomy" id="684658"/>
    <lineage>
        <taxon>Eukaryota</taxon>
        <taxon>Metazoa</taxon>
        <taxon>Ecdysozoa</taxon>
        <taxon>Arthropoda</taxon>
        <taxon>Hexapoda</taxon>
        <taxon>Insecta</taxon>
        <taxon>Pterygota</taxon>
        <taxon>Neoptera</taxon>
        <taxon>Endopterygota</taxon>
        <taxon>Hymenoptera</taxon>
        <taxon>Apocrita</taxon>
        <taxon>Ichneumonoidea</taxon>
        <taxon>Braconidae</taxon>
        <taxon>Aphidiinae</taxon>
        <taxon>Aphidius</taxon>
    </lineage>
</organism>
<accession>A0A835CNH5</accession>
<evidence type="ECO:0000313" key="3">
    <source>
        <dbReference type="Proteomes" id="UP000639338"/>
    </source>
</evidence>
<keyword evidence="3" id="KW-1185">Reference proteome</keyword>
<reference evidence="2 3" key="1">
    <citation type="submission" date="2020-08" db="EMBL/GenBank/DDBJ databases">
        <title>Aphidius gifuensis genome sequencing and assembly.</title>
        <authorList>
            <person name="Du Z."/>
        </authorList>
    </citation>
    <scope>NUCLEOTIDE SEQUENCE [LARGE SCALE GENOMIC DNA]</scope>
    <source>
        <strain evidence="2">YNYX2018</strain>
        <tissue evidence="2">Adults</tissue>
    </source>
</reference>
<comment type="caution">
    <text evidence="2">The sequence shown here is derived from an EMBL/GenBank/DDBJ whole genome shotgun (WGS) entry which is preliminary data.</text>
</comment>
<evidence type="ECO:0000256" key="1">
    <source>
        <dbReference type="SAM" id="SignalP"/>
    </source>
</evidence>
<proteinExistence type="predicted"/>
<dbReference type="EMBL" id="JACMRX010000005">
    <property type="protein sequence ID" value="KAF7989524.1"/>
    <property type="molecule type" value="Genomic_DNA"/>
</dbReference>
<keyword evidence="1" id="KW-0732">Signal</keyword>
<dbReference type="Proteomes" id="UP000639338">
    <property type="component" value="Unassembled WGS sequence"/>
</dbReference>
<evidence type="ECO:0008006" key="4">
    <source>
        <dbReference type="Google" id="ProtNLM"/>
    </source>
</evidence>
<sequence length="254" mass="30009">MSRLFILLTIFYTLIVINSSSVVFLPSPIQINTQPAHNEDIFVDLKIRAGKIIDEIQPIIGNFKEIFDSIYENYKKNITTESMIYLDEIKKFNNSINEVCFEDGFQKMYSDYLDTIDNITICFTQELQKFKERNIPVHKLYQEMANRMDFKCTYFAEVFKGCKDPTVLEIAGMMNILERRKNDMLKKNFTSEINYTRSMFIKCNENSKINLDKSLRVEALETIKCQNLTTIFDKIFMNIYDFFIFNSKNETLKN</sequence>
<feature type="signal peptide" evidence="1">
    <location>
        <begin position="1"/>
        <end position="19"/>
    </location>
</feature>